<keyword evidence="1" id="KW-1133">Transmembrane helix</keyword>
<keyword evidence="3" id="KW-1185">Reference proteome</keyword>
<feature type="transmembrane region" description="Helical" evidence="1">
    <location>
        <begin position="32"/>
        <end position="53"/>
    </location>
</feature>
<evidence type="ECO:0000313" key="2">
    <source>
        <dbReference type="EMBL" id="QJE94663.1"/>
    </source>
</evidence>
<keyword evidence="1" id="KW-0812">Transmembrane</keyword>
<dbReference type="SUPFAM" id="SSF52317">
    <property type="entry name" value="Class I glutamine amidotransferase-like"/>
    <property type="match status" value="1"/>
</dbReference>
<dbReference type="InterPro" id="IPR036465">
    <property type="entry name" value="vWFA_dom_sf"/>
</dbReference>
<proteinExistence type="predicted"/>
<evidence type="ECO:0000256" key="1">
    <source>
        <dbReference type="SAM" id="Phobius"/>
    </source>
</evidence>
<evidence type="ECO:0000313" key="3">
    <source>
        <dbReference type="Proteomes" id="UP000501812"/>
    </source>
</evidence>
<protein>
    <recommendedName>
        <fullName evidence="4">VWA domain-containing protein</fullName>
    </recommendedName>
</protein>
<dbReference type="EMBL" id="CP051774">
    <property type="protein sequence ID" value="QJE94663.1"/>
    <property type="molecule type" value="Genomic_DNA"/>
</dbReference>
<dbReference type="Proteomes" id="UP000501812">
    <property type="component" value="Chromosome"/>
</dbReference>
<dbReference type="SUPFAM" id="SSF53300">
    <property type="entry name" value="vWA-like"/>
    <property type="match status" value="1"/>
</dbReference>
<keyword evidence="1" id="KW-0472">Membrane</keyword>
<name>A0A858RES8_9BACT</name>
<evidence type="ECO:0008006" key="4">
    <source>
        <dbReference type="Google" id="ProtNLM"/>
    </source>
</evidence>
<dbReference type="RefSeq" id="WP_169452884.1">
    <property type="nucleotide sequence ID" value="NZ_CP051774.1"/>
</dbReference>
<dbReference type="KEGG" id="luo:HHL09_02325"/>
<organism evidence="2 3">
    <name type="scientific">Luteolibacter luteus</name>
    <dbReference type="NCBI Taxonomy" id="2728835"/>
    <lineage>
        <taxon>Bacteria</taxon>
        <taxon>Pseudomonadati</taxon>
        <taxon>Verrucomicrobiota</taxon>
        <taxon>Verrucomicrobiia</taxon>
        <taxon>Verrucomicrobiales</taxon>
        <taxon>Verrucomicrobiaceae</taxon>
        <taxon>Luteolibacter</taxon>
    </lineage>
</organism>
<dbReference type="PANTHER" id="PTHR37947">
    <property type="entry name" value="BLL2462 PROTEIN"/>
    <property type="match status" value="1"/>
</dbReference>
<reference evidence="2 3" key="1">
    <citation type="submission" date="2020-04" db="EMBL/GenBank/DDBJ databases">
        <title>Luteolibacter sp. G-1-1-1 isolated from soil.</title>
        <authorList>
            <person name="Dahal R.H."/>
        </authorList>
    </citation>
    <scope>NUCLEOTIDE SEQUENCE [LARGE SCALE GENOMIC DNA]</scope>
    <source>
        <strain evidence="2 3">G-1-1-1</strain>
    </source>
</reference>
<feature type="transmembrane region" description="Helical" evidence="1">
    <location>
        <begin position="65"/>
        <end position="87"/>
    </location>
</feature>
<accession>A0A858RES8</accession>
<sequence>MKILFRFPIVFFLLWGLLHGIGKVVRLAPDWPAWAVALGAALAVEAVIGLYRYEAGAVTSKRGRWLVALRLVALAVLVWILVEPVWVREVKRDRQKEVVVVLDDSASMHLKDDGEEATRLEIGEAALEKSGILAKLGESMKVRTVRAARSVHDTGEAETEGWNDATDLAAALGTVLEQVPPDDLGGVIMVSDGRHNRPGHVEDVARRFGILDAPVGIVAAGSTEPPRDAAVLDVKAPEAIHLGDRMRVTATLKFDGYKGKEAKVRLMRGEERIEERVIQIPQDRHREEVRFTTVPEEGGVGGFRIEIAALDGERFPDNNDWAFETSITDARTNVLIVESTPRWEFRYLRNLFYGRDKSVHLQYVLLHPDRIDGQDDAEIPASASRPFGEAQATRLPVSEEEWRKFDVIILGDVAPDAIDAGTWDVISKCVTERAALLVMIAGPRFMPHGIGPEAGRNLVPVETFEEHRNFYVSTEEPFRFSLTSEGRSHPVTQQATGETANDSVWAGFPDVRWRQPVKSLKEGAEVLLTASDGNEQQVVSGDEGLNAALDALARRREHEAAAALLVTRQTGKGKVALLLTDRTWRLREGAGDIYHHRFWGNLVRWGAGPILRAGGNRVRLGTDQLTYTADDRIKVTARLRDTGLSPVKDEDLKVELVREGEVISSTPLAYVEESNGLHETELPRIAKAGRYEVRLRGTQADRLSAEDGNQGVSAGFRVVGSRGPVELAETTLNRGLLDTVADLSGGKVVAADQAGELSGLFLKESNERHEVRETSLWDSGWVLGLLAMLLGTEWVIRRGGGLP</sequence>
<dbReference type="InterPro" id="IPR029062">
    <property type="entry name" value="Class_I_gatase-like"/>
</dbReference>
<dbReference type="Gene3D" id="3.40.50.880">
    <property type="match status" value="1"/>
</dbReference>
<gene>
    <name evidence="2" type="ORF">HHL09_02325</name>
</gene>
<dbReference type="PANTHER" id="PTHR37947:SF1">
    <property type="entry name" value="BLL2462 PROTEIN"/>
    <property type="match status" value="1"/>
</dbReference>
<dbReference type="AlphaFoldDB" id="A0A858RES8"/>